<dbReference type="Proteomes" id="UP001642483">
    <property type="component" value="Unassembled WGS sequence"/>
</dbReference>
<dbReference type="EMBL" id="CAWYQH010000103">
    <property type="protein sequence ID" value="CAK8686997.1"/>
    <property type="molecule type" value="Genomic_DNA"/>
</dbReference>
<gene>
    <name evidence="4" type="ORF">CVLEPA_LOCUS19030</name>
</gene>
<proteinExistence type="predicted"/>
<evidence type="ECO:0000256" key="1">
    <source>
        <dbReference type="SAM" id="Coils"/>
    </source>
</evidence>
<evidence type="ECO:0000313" key="5">
    <source>
        <dbReference type="Proteomes" id="UP001642483"/>
    </source>
</evidence>
<name>A0ABP0G726_CLALP</name>
<evidence type="ECO:0000313" key="4">
    <source>
        <dbReference type="EMBL" id="CAK8686997.1"/>
    </source>
</evidence>
<feature type="region of interest" description="Disordered" evidence="2">
    <location>
        <begin position="259"/>
        <end position="278"/>
    </location>
</feature>
<protein>
    <submittedName>
        <fullName evidence="4">Uncharacterized protein</fullName>
    </submittedName>
</protein>
<keyword evidence="5" id="KW-1185">Reference proteome</keyword>
<keyword evidence="1" id="KW-0175">Coiled coil</keyword>
<feature type="region of interest" description="Disordered" evidence="2">
    <location>
        <begin position="218"/>
        <end position="237"/>
    </location>
</feature>
<evidence type="ECO:0000256" key="2">
    <source>
        <dbReference type="SAM" id="MobiDB-lite"/>
    </source>
</evidence>
<accession>A0ABP0G726</accession>
<reference evidence="4 5" key="1">
    <citation type="submission" date="2024-02" db="EMBL/GenBank/DDBJ databases">
        <authorList>
            <person name="Daric V."/>
            <person name="Darras S."/>
        </authorList>
    </citation>
    <scope>NUCLEOTIDE SEQUENCE [LARGE SCALE GENOMIC DNA]</scope>
</reference>
<comment type="caution">
    <text evidence="4">The sequence shown here is derived from an EMBL/GenBank/DDBJ whole genome shotgun (WGS) entry which is preliminary data.</text>
</comment>
<sequence>MFGVLVLFLLMCQPRPSMEEVKVLAPLSTTSQSGRIDFTDKHKATPKVFAWARPHDGRRYRRYKTVVDQVDTRGFHYTVTRTDNPHGTIHTAIWLYWITSHPELTQKSKTFGDEWKGKTLDIPHVTWFSTPSISKTSHNTFTVLGRKILIGQVHKMLQNLVKRESPITQTPSNEFKIELTIRGDIIYMDDDVNFQGLKKLEIYARKLISNGNTLTLTAPTDSTKLTDGKNGKSGSDSPEVDVYLHELLGNIKVITRASNGKMGQNGKDGVNGEDRKWKSPPLNKAAVCKNFYSSHSDKRYLFIDNPGPNGGPGGNGEKAGLSGNGGTASRVNLYIVNSTGQFNLNQFSGKGGNPAQHGYGGKGGQGGPGACGVICGDSEICQYGFMYPSCYSVGNPCADPVHGKNGHPGLDGFVVNPLPEWGKDGIVGGGYFTEVANVKKWFTNDTDLLQVIQRRGESLFLRNKKSEALEDFEFIESVTDEDSDMYQQASYLSNAIAQGFDYYGNDKEYAPDLDWFYLRNRVMTSLEAGKSFEDAYNQVKNKIELVDEVQGALRSIVTISNQKIERQVAFENNELENQKMLYVRALKVLEHRMITLTKQIETLVQDIINEKVKSIPREKITTVLGAIVGFVVKLRKEEIPAALANIWTIVDTITSKNHCKLPTIKQALASAKERLTFGVNYEYVGPEKIDFTKMDVSAVPVIMKSDLGKNKGQLVQEFSCILGSNKSPEEQQLNGLIETFFRDGDLRINQIDLLLNINIKLQV</sequence>
<feature type="chain" id="PRO_5047122749" evidence="3">
    <location>
        <begin position="20"/>
        <end position="763"/>
    </location>
</feature>
<organism evidence="4 5">
    <name type="scientific">Clavelina lepadiformis</name>
    <name type="common">Light-bulb sea squirt</name>
    <name type="synonym">Ascidia lepadiformis</name>
    <dbReference type="NCBI Taxonomy" id="159417"/>
    <lineage>
        <taxon>Eukaryota</taxon>
        <taxon>Metazoa</taxon>
        <taxon>Chordata</taxon>
        <taxon>Tunicata</taxon>
        <taxon>Ascidiacea</taxon>
        <taxon>Aplousobranchia</taxon>
        <taxon>Clavelinidae</taxon>
        <taxon>Clavelina</taxon>
    </lineage>
</organism>
<evidence type="ECO:0000256" key="3">
    <source>
        <dbReference type="SAM" id="SignalP"/>
    </source>
</evidence>
<keyword evidence="3" id="KW-0732">Signal</keyword>
<feature type="coiled-coil region" evidence="1">
    <location>
        <begin position="561"/>
        <end position="606"/>
    </location>
</feature>
<feature type="signal peptide" evidence="3">
    <location>
        <begin position="1"/>
        <end position="19"/>
    </location>
</feature>